<reference evidence="2" key="1">
    <citation type="submission" date="2020-11" db="EMBL/GenBank/DDBJ databases">
        <title>Sequencing the genomes of 1000 actinobacteria strains.</title>
        <authorList>
            <person name="Klenk H.-P."/>
        </authorList>
    </citation>
    <scope>NUCLEOTIDE SEQUENCE</scope>
    <source>
        <strain evidence="2">DSM 45356</strain>
    </source>
</reference>
<protein>
    <submittedName>
        <fullName evidence="2">NADPH:quinone reductase-like Zn-dependent oxidoreductase</fullName>
    </submittedName>
</protein>
<gene>
    <name evidence="2" type="ORF">IW245_006335</name>
</gene>
<keyword evidence="3" id="KW-1185">Reference proteome</keyword>
<dbReference type="PANTHER" id="PTHR44013">
    <property type="entry name" value="ZINC-TYPE ALCOHOL DEHYDROGENASE-LIKE PROTEIN C16A3.02C"/>
    <property type="match status" value="1"/>
</dbReference>
<dbReference type="InterPro" id="IPR013154">
    <property type="entry name" value="ADH-like_N"/>
</dbReference>
<dbReference type="Pfam" id="PF08240">
    <property type="entry name" value="ADH_N"/>
    <property type="match status" value="1"/>
</dbReference>
<organism evidence="2 3">
    <name type="scientific">Longispora fulva</name>
    <dbReference type="NCBI Taxonomy" id="619741"/>
    <lineage>
        <taxon>Bacteria</taxon>
        <taxon>Bacillati</taxon>
        <taxon>Actinomycetota</taxon>
        <taxon>Actinomycetes</taxon>
        <taxon>Micromonosporales</taxon>
        <taxon>Micromonosporaceae</taxon>
        <taxon>Longispora</taxon>
    </lineage>
</organism>
<dbReference type="GO" id="GO:0016491">
    <property type="term" value="F:oxidoreductase activity"/>
    <property type="evidence" value="ECO:0007669"/>
    <property type="project" value="InterPro"/>
</dbReference>
<comment type="caution">
    <text evidence="2">The sequence shown here is derived from an EMBL/GenBank/DDBJ whole genome shotgun (WGS) entry which is preliminary data.</text>
</comment>
<evidence type="ECO:0000313" key="2">
    <source>
        <dbReference type="EMBL" id="MBG6140141.1"/>
    </source>
</evidence>
<dbReference type="SUPFAM" id="SSF50129">
    <property type="entry name" value="GroES-like"/>
    <property type="match status" value="1"/>
</dbReference>
<dbReference type="CDD" id="cd05289">
    <property type="entry name" value="MDR_like_2"/>
    <property type="match status" value="1"/>
</dbReference>
<dbReference type="InterPro" id="IPR052733">
    <property type="entry name" value="Chloroplast_QOR"/>
</dbReference>
<dbReference type="Proteomes" id="UP000622552">
    <property type="component" value="Unassembled WGS sequence"/>
</dbReference>
<proteinExistence type="predicted"/>
<dbReference type="InterPro" id="IPR020843">
    <property type="entry name" value="ER"/>
</dbReference>
<sequence>MRAMQARKYGETITLVDLPVPTPAAGEVLIRVAAAGVNPVDWKAHAGHIPDWFDDGPYVWGWDVSGTVESVGEGVTAFAPGDEVYGMPRFPDLVGGYAEYVTAPVDTIAARPAGLDHTAAAALPLAGLTAQQSLDLAGVTAGTRVLVHAAAGGVGHLAVQLAKARGAYVIGTGRAANHDFLRSIGVDEPVDYTEPGWLDRITVDVVLDGMNDPALVATLAPGGVLVTLPAGLTAEMAEAADRAGVRATGHLVFPDGPGLRRLTALVDAGALRVEVAEVLALEDVTKAHELVATGRTRGKVVLTI</sequence>
<dbReference type="Pfam" id="PF13602">
    <property type="entry name" value="ADH_zinc_N_2"/>
    <property type="match status" value="1"/>
</dbReference>
<dbReference type="InterPro" id="IPR011032">
    <property type="entry name" value="GroES-like_sf"/>
</dbReference>
<dbReference type="SUPFAM" id="SSF51735">
    <property type="entry name" value="NAD(P)-binding Rossmann-fold domains"/>
    <property type="match status" value="1"/>
</dbReference>
<feature type="domain" description="Enoyl reductase (ER)" evidence="1">
    <location>
        <begin position="10"/>
        <end position="302"/>
    </location>
</feature>
<evidence type="ECO:0000259" key="1">
    <source>
        <dbReference type="SMART" id="SM00829"/>
    </source>
</evidence>
<dbReference type="Gene3D" id="3.90.180.10">
    <property type="entry name" value="Medium-chain alcohol dehydrogenases, catalytic domain"/>
    <property type="match status" value="1"/>
</dbReference>
<dbReference type="PANTHER" id="PTHR44013:SF1">
    <property type="entry name" value="ZINC-TYPE ALCOHOL DEHYDROGENASE-LIKE PROTEIN C16A3.02C"/>
    <property type="match status" value="1"/>
</dbReference>
<dbReference type="EMBL" id="JADOUF010000001">
    <property type="protein sequence ID" value="MBG6140141.1"/>
    <property type="molecule type" value="Genomic_DNA"/>
</dbReference>
<dbReference type="SMART" id="SM00829">
    <property type="entry name" value="PKS_ER"/>
    <property type="match status" value="1"/>
</dbReference>
<dbReference type="AlphaFoldDB" id="A0A8J7GL21"/>
<accession>A0A8J7GL21</accession>
<dbReference type="InterPro" id="IPR036291">
    <property type="entry name" value="NAD(P)-bd_dom_sf"/>
</dbReference>
<dbReference type="RefSeq" id="WP_197006716.1">
    <property type="nucleotide sequence ID" value="NZ_BONS01000006.1"/>
</dbReference>
<dbReference type="Gene3D" id="3.40.50.720">
    <property type="entry name" value="NAD(P)-binding Rossmann-like Domain"/>
    <property type="match status" value="1"/>
</dbReference>
<name>A0A8J7GL21_9ACTN</name>
<evidence type="ECO:0000313" key="3">
    <source>
        <dbReference type="Proteomes" id="UP000622552"/>
    </source>
</evidence>